<reference evidence="1" key="1">
    <citation type="submission" date="2020-05" db="EMBL/GenBank/DDBJ databases">
        <authorList>
            <person name="Chiriac C."/>
            <person name="Salcher M."/>
            <person name="Ghai R."/>
            <person name="Kavagutti S V."/>
        </authorList>
    </citation>
    <scope>NUCLEOTIDE SEQUENCE</scope>
</reference>
<protein>
    <submittedName>
        <fullName evidence="1">Unannotated protein</fullName>
    </submittedName>
</protein>
<dbReference type="EMBL" id="CAFBNC010000104">
    <property type="protein sequence ID" value="CAB4947992.1"/>
    <property type="molecule type" value="Genomic_DNA"/>
</dbReference>
<evidence type="ECO:0000313" key="1">
    <source>
        <dbReference type="EMBL" id="CAB4947992.1"/>
    </source>
</evidence>
<proteinExistence type="predicted"/>
<name>A0A6J7K0T9_9ZZZZ</name>
<gene>
    <name evidence="1" type="ORF">UFOPK3733_01700</name>
</gene>
<accession>A0A6J7K0T9</accession>
<dbReference type="AlphaFoldDB" id="A0A6J7K0T9"/>
<sequence length="40" mass="3889">MHTVGSTALDDIEDDLGVEVALGGGGSAKGVGLVGESDME</sequence>
<organism evidence="1">
    <name type="scientific">freshwater metagenome</name>
    <dbReference type="NCBI Taxonomy" id="449393"/>
    <lineage>
        <taxon>unclassified sequences</taxon>
        <taxon>metagenomes</taxon>
        <taxon>ecological metagenomes</taxon>
    </lineage>
</organism>